<dbReference type="eggNOG" id="ENOG502RVJZ">
    <property type="taxonomic scope" value="Eukaryota"/>
</dbReference>
<feature type="region of interest" description="Disordered" evidence="1">
    <location>
        <begin position="918"/>
        <end position="976"/>
    </location>
</feature>
<dbReference type="OMA" id="WKPVFRE"/>
<reference evidence="2 3" key="1">
    <citation type="journal article" date="2012" name="BMC Genomics">
        <title>Sequencing the genome of Marssonina brunnea reveals fungus-poplar co-evolution.</title>
        <authorList>
            <person name="Zhu S."/>
            <person name="Cao Y.-Z."/>
            <person name="Jiang C."/>
            <person name="Tan B.-Y."/>
            <person name="Wang Z."/>
            <person name="Feng S."/>
            <person name="Zhang L."/>
            <person name="Su X.-H."/>
            <person name="Brejova B."/>
            <person name="Vinar T."/>
            <person name="Xu M."/>
            <person name="Wang M.-X."/>
            <person name="Zhang S.-G."/>
            <person name="Huang M.-R."/>
            <person name="Wu R."/>
            <person name="Zhou Y."/>
        </authorList>
    </citation>
    <scope>NUCLEOTIDE SEQUENCE [LARGE SCALE GENOMIC DNA]</scope>
    <source>
        <strain evidence="2 3">MB_m1</strain>
    </source>
</reference>
<proteinExistence type="predicted"/>
<dbReference type="GeneID" id="18756020"/>
<dbReference type="OrthoDB" id="5401106at2759"/>
<feature type="compositionally biased region" description="Low complexity" evidence="1">
    <location>
        <begin position="801"/>
        <end position="821"/>
    </location>
</feature>
<evidence type="ECO:0008006" key="4">
    <source>
        <dbReference type="Google" id="ProtNLM"/>
    </source>
</evidence>
<dbReference type="STRING" id="1072389.K1X791"/>
<dbReference type="Proteomes" id="UP000006753">
    <property type="component" value="Unassembled WGS sequence"/>
</dbReference>
<accession>K1X791</accession>
<dbReference type="EMBL" id="JH921428">
    <property type="protein sequence ID" value="EKD20972.1"/>
    <property type="molecule type" value="Genomic_DNA"/>
</dbReference>
<feature type="region of interest" description="Disordered" evidence="1">
    <location>
        <begin position="794"/>
        <end position="835"/>
    </location>
</feature>
<name>K1X791_MARBU</name>
<feature type="compositionally biased region" description="Polar residues" evidence="1">
    <location>
        <begin position="371"/>
        <end position="389"/>
    </location>
</feature>
<feature type="region of interest" description="Disordered" evidence="1">
    <location>
        <begin position="477"/>
        <end position="530"/>
    </location>
</feature>
<evidence type="ECO:0000313" key="3">
    <source>
        <dbReference type="Proteomes" id="UP000006753"/>
    </source>
</evidence>
<gene>
    <name evidence="2" type="ORF">MBM_00085</name>
</gene>
<feature type="compositionally biased region" description="Low complexity" evidence="1">
    <location>
        <begin position="392"/>
        <end position="412"/>
    </location>
</feature>
<feature type="compositionally biased region" description="Polar residues" evidence="1">
    <location>
        <begin position="338"/>
        <end position="363"/>
    </location>
</feature>
<feature type="compositionally biased region" description="Polar residues" evidence="1">
    <location>
        <begin position="822"/>
        <end position="835"/>
    </location>
</feature>
<feature type="region of interest" description="Disordered" evidence="1">
    <location>
        <begin position="268"/>
        <end position="287"/>
    </location>
</feature>
<feature type="compositionally biased region" description="Polar residues" evidence="1">
    <location>
        <begin position="942"/>
        <end position="976"/>
    </location>
</feature>
<dbReference type="AlphaFoldDB" id="K1X791"/>
<feature type="region of interest" description="Disordered" evidence="1">
    <location>
        <begin position="332"/>
        <end position="415"/>
    </location>
</feature>
<evidence type="ECO:0000256" key="1">
    <source>
        <dbReference type="SAM" id="MobiDB-lite"/>
    </source>
</evidence>
<evidence type="ECO:0000313" key="2">
    <source>
        <dbReference type="EMBL" id="EKD20972.1"/>
    </source>
</evidence>
<dbReference type="KEGG" id="mbe:MBM_00085"/>
<organism evidence="2 3">
    <name type="scientific">Marssonina brunnea f. sp. multigermtubi (strain MB_m1)</name>
    <name type="common">Marssonina leaf spot fungus</name>
    <dbReference type="NCBI Taxonomy" id="1072389"/>
    <lineage>
        <taxon>Eukaryota</taxon>
        <taxon>Fungi</taxon>
        <taxon>Dikarya</taxon>
        <taxon>Ascomycota</taxon>
        <taxon>Pezizomycotina</taxon>
        <taxon>Leotiomycetes</taxon>
        <taxon>Helotiales</taxon>
        <taxon>Drepanopezizaceae</taxon>
        <taxon>Drepanopeziza</taxon>
    </lineage>
</organism>
<sequence length="1069" mass="117979">MEMRKNGYFIVLEGDTNIISTQLRLLPPSQKILILPNLLESQSPTDENDAFNARTFVQVLQTALSQRTETARSFLQSATPTQPRLVLAVHGSVSARATCISMISQKVTHGNVAQAEAILNDLVRGGVAGLVKKGEVKPVEDLVQTTGDLDDGNIHDSKEKLARTSSKAWEIKGPEPRLAPLTYERSGWERESSRLIPPQSLVLEHPTQIIFKLTESYPTIDKDSRIVWTVLNVPNRRELSHLKTRMPFGFPPEGAKLDWIAQELNAPMGDTDTEADEGPYSTNGPISPADSMTSLLMTPAVIGEACVVNIQKSSQFDTSGKAQSADGFRPFWFESSEPRSQSLEQTRSQCQLRDEPQSSTASYMGSKEKQSFPSLPTATSRKASKTTIIIKSPTSARTTSLRSPRSSKSSVSEIEMTEQMAAAEEVAITESEEVPFVAVFELVEDIIIHFVDDTPNEIFESVVQSYKTGSYPAYVSTTTIPESSSSTPTTTEDEDEEYKPSVKALSTSSLQQDVERDIRPSSYVTSTSVDIGDKKSQQEYDPFAVNDSINSSYPSVFKQQWSSNGHLRIHSTSETDSSVKPPKPPLLLTQEIDNEIAKKFVHFSPANPDSAISVQNSFRQLLDVYFPSKENYSQYYYAAAPEADRLWKPVFGNDETSTISNERGTVDQILAFGREEGVQKDFFYQISGRIEKLGTKKDGLNLSGRIDIRYLISRVMQMHINGPPADESASPLLDPELLAALLIPHLEAYLANNATIRLLILHYTAADLPIVFALRKLLGTDIFKISGILDCLASDPPPTSQPRTSSSRPRSPVSSVLPVSPESITRRQQQHTRLSSMKTLCHQASNSLNKHHSQTSTFVNSPTVAAQAKAPTASFAKANYLLPSTATDQEITTFISNIRKSLMDISDFYTPEPELKPISIERHPIPPRTVSPLEPINRDSGYPTSSYAGSPSEFSRPTGSDAPTSHAGSLFSTTPGDIAHANNSAYTASIESSNARSSNHHKYEAIVASEKERKDKKQWEDFYIAEDDSDDDEYDKMTLGRAHQRIVPEVGKVGEKRPTKKALKWLGLS</sequence>
<dbReference type="RefSeq" id="XP_007287974.1">
    <property type="nucleotide sequence ID" value="XM_007287912.1"/>
</dbReference>
<protein>
    <recommendedName>
        <fullName evidence="4">Gastric mucin-like protein</fullName>
    </recommendedName>
</protein>
<feature type="compositionally biased region" description="Low complexity" evidence="1">
    <location>
        <begin position="477"/>
        <end position="490"/>
    </location>
</feature>
<keyword evidence="3" id="KW-1185">Reference proteome</keyword>
<dbReference type="HOGENOM" id="CLU_006328_0_0_1"/>
<dbReference type="InParanoid" id="K1X791"/>